<protein>
    <recommendedName>
        <fullName evidence="7">FAD-binding PCMH-type domain-containing protein</fullName>
    </recommendedName>
</protein>
<evidence type="ECO:0000313" key="9">
    <source>
        <dbReference type="Proteomes" id="UP000775547"/>
    </source>
</evidence>
<keyword evidence="4" id="KW-0274">FAD</keyword>
<evidence type="ECO:0000313" key="8">
    <source>
        <dbReference type="EMBL" id="KAG5643862.1"/>
    </source>
</evidence>
<dbReference type="InterPro" id="IPR036318">
    <property type="entry name" value="FAD-bd_PCMH-like_sf"/>
</dbReference>
<dbReference type="GO" id="GO:0016491">
    <property type="term" value="F:oxidoreductase activity"/>
    <property type="evidence" value="ECO:0007669"/>
    <property type="project" value="UniProtKB-KW"/>
</dbReference>
<keyword evidence="5" id="KW-0560">Oxidoreductase</keyword>
<dbReference type="InterPro" id="IPR016167">
    <property type="entry name" value="FAD-bd_PCMH_sub1"/>
</dbReference>
<dbReference type="PROSITE" id="PS51387">
    <property type="entry name" value="FAD_PCMH"/>
    <property type="match status" value="1"/>
</dbReference>
<dbReference type="Gene3D" id="3.30.43.10">
    <property type="entry name" value="Uridine Diphospho-n-acetylenolpyruvylglucosamine Reductase, domain 2"/>
    <property type="match status" value="1"/>
</dbReference>
<evidence type="ECO:0000256" key="4">
    <source>
        <dbReference type="ARBA" id="ARBA00022827"/>
    </source>
</evidence>
<evidence type="ECO:0000256" key="3">
    <source>
        <dbReference type="ARBA" id="ARBA00022630"/>
    </source>
</evidence>
<proteinExistence type="inferred from homology"/>
<feature type="compositionally biased region" description="Basic and acidic residues" evidence="6">
    <location>
        <begin position="455"/>
        <end position="470"/>
    </location>
</feature>
<dbReference type="Gene3D" id="3.40.462.20">
    <property type="match status" value="1"/>
</dbReference>
<dbReference type="PANTHER" id="PTHR42973">
    <property type="entry name" value="BINDING OXIDOREDUCTASE, PUTATIVE (AFU_ORTHOLOGUE AFUA_1G17690)-RELATED"/>
    <property type="match status" value="1"/>
</dbReference>
<keyword evidence="3" id="KW-0285">Flavoprotein</keyword>
<evidence type="ECO:0000256" key="1">
    <source>
        <dbReference type="ARBA" id="ARBA00001974"/>
    </source>
</evidence>
<feature type="compositionally biased region" description="Basic and acidic residues" evidence="6">
    <location>
        <begin position="698"/>
        <end position="709"/>
    </location>
</feature>
<dbReference type="EMBL" id="JABCKV010000092">
    <property type="protein sequence ID" value="KAG5643862.1"/>
    <property type="molecule type" value="Genomic_DNA"/>
</dbReference>
<evidence type="ECO:0000256" key="5">
    <source>
        <dbReference type="ARBA" id="ARBA00023002"/>
    </source>
</evidence>
<dbReference type="InterPro" id="IPR016169">
    <property type="entry name" value="FAD-bd_PCMH_sub2"/>
</dbReference>
<dbReference type="OrthoDB" id="415825at2759"/>
<feature type="compositionally biased region" description="Basic and acidic residues" evidence="6">
    <location>
        <begin position="492"/>
        <end position="523"/>
    </location>
</feature>
<evidence type="ECO:0000259" key="7">
    <source>
        <dbReference type="PROSITE" id="PS51387"/>
    </source>
</evidence>
<dbReference type="InterPro" id="IPR016166">
    <property type="entry name" value="FAD-bd_PCMH"/>
</dbReference>
<dbReference type="Pfam" id="PF01565">
    <property type="entry name" value="FAD_binding_4"/>
    <property type="match status" value="1"/>
</dbReference>
<dbReference type="InterPro" id="IPR050416">
    <property type="entry name" value="FAD-linked_Oxidoreductase"/>
</dbReference>
<dbReference type="GO" id="GO:0071949">
    <property type="term" value="F:FAD binding"/>
    <property type="evidence" value="ECO:0007669"/>
    <property type="project" value="InterPro"/>
</dbReference>
<dbReference type="InterPro" id="IPR006094">
    <property type="entry name" value="Oxid_FAD_bind_N"/>
</dbReference>
<reference evidence="8" key="1">
    <citation type="submission" date="2020-07" db="EMBL/GenBank/DDBJ databases">
        <authorList>
            <person name="Nieuwenhuis M."/>
            <person name="Van De Peppel L.J.J."/>
        </authorList>
    </citation>
    <scope>NUCLEOTIDE SEQUENCE</scope>
    <source>
        <strain evidence="8">AP01</strain>
        <tissue evidence="8">Mycelium</tissue>
    </source>
</reference>
<reference evidence="8" key="2">
    <citation type="submission" date="2021-10" db="EMBL/GenBank/DDBJ databases">
        <title>Phylogenomics reveals ancestral predisposition of the termite-cultivated fungus Termitomyces towards a domesticated lifestyle.</title>
        <authorList>
            <person name="Auxier B."/>
            <person name="Grum-Grzhimaylo A."/>
            <person name="Cardenas M.E."/>
            <person name="Lodge J.D."/>
            <person name="Laessoe T."/>
            <person name="Pedersen O."/>
            <person name="Smith M.E."/>
            <person name="Kuyper T.W."/>
            <person name="Franco-Molano E.A."/>
            <person name="Baroni T.J."/>
            <person name="Aanen D.K."/>
        </authorList>
    </citation>
    <scope>NUCLEOTIDE SEQUENCE</scope>
    <source>
        <strain evidence="8">AP01</strain>
        <tissue evidence="8">Mycelium</tissue>
    </source>
</reference>
<evidence type="ECO:0000256" key="6">
    <source>
        <dbReference type="SAM" id="MobiDB-lite"/>
    </source>
</evidence>
<comment type="similarity">
    <text evidence="2">Belongs to the oxygen-dependent FAD-linked oxidoreductase family.</text>
</comment>
<organism evidence="8 9">
    <name type="scientific">Asterophora parasitica</name>
    <dbReference type="NCBI Taxonomy" id="117018"/>
    <lineage>
        <taxon>Eukaryota</taxon>
        <taxon>Fungi</taxon>
        <taxon>Dikarya</taxon>
        <taxon>Basidiomycota</taxon>
        <taxon>Agaricomycotina</taxon>
        <taxon>Agaricomycetes</taxon>
        <taxon>Agaricomycetidae</taxon>
        <taxon>Agaricales</taxon>
        <taxon>Tricholomatineae</taxon>
        <taxon>Lyophyllaceae</taxon>
        <taxon>Asterophora</taxon>
    </lineage>
</organism>
<dbReference type="PANTHER" id="PTHR42973:SF39">
    <property type="entry name" value="FAD-BINDING PCMH-TYPE DOMAIN-CONTAINING PROTEIN"/>
    <property type="match status" value="1"/>
</dbReference>
<dbReference type="SUPFAM" id="SSF56176">
    <property type="entry name" value="FAD-binding/transporter-associated domain-like"/>
    <property type="match status" value="1"/>
</dbReference>
<sequence length="709" mass="77388">MTDLDNFKTRFKGDIVTAEDADYEEAIARWAVNAQRRAKVVAFVKDAEDIVLAINYARVHALPIAIRGGGHSPAGGSSSEGGLVIDLSRYINGAKVDAEKRVVYVGGGALWEVVDKEAIKHGLATVAGTVNHTGVGGLSLGGGYGWLSAQHGLVIDNIVQATVVTADGSVLTTSDEENPDLFFAIRGGGSNFGVVMEFVLKLHPQRPTVYSGLLIFAPSALEKLLDVTTEWLANAGEKEGMLQLLTLGPDGKPAIILALFYNGTEAEGRANYKSFLDLGPVADLTKEVPYEELNALLNPILFHGQGIYQKGFAHQKPHYQSTAEAYEKVIDVSTPDFTINLVFEYFPLKKITSVPFGTTAFRRDATPGVLVLGVWKEDSEANTERARTVASELAQIITSAQRGMTEAQSFGYGNYDAEGVTGEKETVPDKAKIAFAATQERARPPEREEIMRHREHDRHAHQDQHHRQPVVDEDENVGPEKHPTKVQPITNIRERHSSKDGISDEQVRGPRDSVENSPKERNVVDKGEKITELEKHHVHNIVQPVIDKQTISPNTIHTTIPIQHTTHDAPIIHEPQTHATVSVEDFLRKGGRLEGGLNREDVRAKVMHEGEYTREISGDEGRRGQAGFSGENVGRWGGEVRGRGVQESYDGGTGVRAREAHPSKSGKQQLNAMERENGLDVHGTSTHSGSRNPFTNDCDVRGGGKDGEL</sequence>
<dbReference type="AlphaFoldDB" id="A0A9P7G4C2"/>
<accession>A0A9P7G4C2</accession>
<dbReference type="Proteomes" id="UP000775547">
    <property type="component" value="Unassembled WGS sequence"/>
</dbReference>
<comment type="caution">
    <text evidence="8">The sequence shown here is derived from an EMBL/GenBank/DDBJ whole genome shotgun (WGS) entry which is preliminary data.</text>
</comment>
<evidence type="ECO:0000256" key="2">
    <source>
        <dbReference type="ARBA" id="ARBA00005466"/>
    </source>
</evidence>
<name>A0A9P7G4C2_9AGAR</name>
<comment type="cofactor">
    <cofactor evidence="1">
        <name>FAD</name>
        <dbReference type="ChEBI" id="CHEBI:57692"/>
    </cofactor>
</comment>
<feature type="region of interest" description="Disordered" evidence="6">
    <location>
        <begin position="616"/>
        <end position="709"/>
    </location>
</feature>
<gene>
    <name evidence="8" type="ORF">DXG03_009546</name>
</gene>
<keyword evidence="9" id="KW-1185">Reference proteome</keyword>
<feature type="compositionally biased region" description="Polar residues" evidence="6">
    <location>
        <begin position="683"/>
        <end position="695"/>
    </location>
</feature>
<feature type="domain" description="FAD-binding PCMH-type" evidence="7">
    <location>
        <begin position="33"/>
        <end position="205"/>
    </location>
</feature>
<dbReference type="Gene3D" id="3.30.465.10">
    <property type="match status" value="1"/>
</dbReference>
<feature type="region of interest" description="Disordered" evidence="6">
    <location>
        <begin position="455"/>
        <end position="523"/>
    </location>
</feature>